<evidence type="ECO:0000256" key="2">
    <source>
        <dbReference type="SAM" id="Coils"/>
    </source>
</evidence>
<organism evidence="3 4">
    <name type="scientific">Nocardioides malaquae</name>
    <dbReference type="NCBI Taxonomy" id="2773426"/>
    <lineage>
        <taxon>Bacteria</taxon>
        <taxon>Bacillati</taxon>
        <taxon>Actinomycetota</taxon>
        <taxon>Actinomycetes</taxon>
        <taxon>Propionibacteriales</taxon>
        <taxon>Nocardioidaceae</taxon>
        <taxon>Nocardioides</taxon>
    </lineage>
</organism>
<proteinExistence type="inferred from homology"/>
<sequence>MGSPGRSQAIVGVLLAVLGFAAVTQVRSTGLDDSYQGRREEELIEIFNGLTGTADRTRREIARLEQRRRELQVSTSARSAAIEQAEQRLRTLNILAGTVPVTGPGLRITVTEEGDRVSIDSLLDLVQELRTAGGEAMEFNDEVRLVASSSFSDVNGVIHLDGVPLTSPYVLEVIGESYTLRTAASFPSGPVTKLRDKEDADVAMEELDAVDIESVRDLPRPEFAEPAEGQ</sequence>
<feature type="coiled-coil region" evidence="2">
    <location>
        <begin position="47"/>
        <end position="74"/>
    </location>
</feature>
<dbReference type="Pfam" id="PF05949">
    <property type="entry name" value="DUF881"/>
    <property type="match status" value="1"/>
</dbReference>
<keyword evidence="2" id="KW-0175">Coiled coil</keyword>
<evidence type="ECO:0000313" key="3">
    <source>
        <dbReference type="EMBL" id="MBE7325713.1"/>
    </source>
</evidence>
<keyword evidence="4" id="KW-1185">Reference proteome</keyword>
<gene>
    <name evidence="3" type="ORF">IEQ44_13755</name>
</gene>
<accession>A0ABR9RW12</accession>
<dbReference type="EMBL" id="JADCSA010000015">
    <property type="protein sequence ID" value="MBE7325713.1"/>
    <property type="molecule type" value="Genomic_DNA"/>
</dbReference>
<protein>
    <submittedName>
        <fullName evidence="3">DUF881 domain-containing protein</fullName>
    </submittedName>
</protein>
<comment type="similarity">
    <text evidence="1">Belongs to the UPF0749 family.</text>
</comment>
<dbReference type="Proteomes" id="UP000756387">
    <property type="component" value="Unassembled WGS sequence"/>
</dbReference>
<dbReference type="Gene3D" id="3.30.70.1880">
    <property type="entry name" value="Protein of unknown function DUF881"/>
    <property type="match status" value="1"/>
</dbReference>
<comment type="caution">
    <text evidence="3">The sequence shown here is derived from an EMBL/GenBank/DDBJ whole genome shotgun (WGS) entry which is preliminary data.</text>
</comment>
<dbReference type="PANTHER" id="PTHR37313">
    <property type="entry name" value="UPF0749 PROTEIN RV1825"/>
    <property type="match status" value="1"/>
</dbReference>
<name>A0ABR9RW12_9ACTN</name>
<reference evidence="3 4" key="1">
    <citation type="submission" date="2020-10" db="EMBL/GenBank/DDBJ databases">
        <title>Nocardioides sp. isolated from sludge.</title>
        <authorList>
            <person name="Zhang X."/>
        </authorList>
    </citation>
    <scope>NUCLEOTIDE SEQUENCE [LARGE SCALE GENOMIC DNA]</scope>
    <source>
        <strain evidence="3 4">Y6</strain>
    </source>
</reference>
<evidence type="ECO:0000313" key="4">
    <source>
        <dbReference type="Proteomes" id="UP000756387"/>
    </source>
</evidence>
<evidence type="ECO:0000256" key="1">
    <source>
        <dbReference type="ARBA" id="ARBA00009108"/>
    </source>
</evidence>
<dbReference type="InterPro" id="IPR010273">
    <property type="entry name" value="DUF881"/>
</dbReference>
<dbReference type="PANTHER" id="PTHR37313:SF2">
    <property type="entry name" value="UPF0749 PROTEIN YLXX"/>
    <property type="match status" value="1"/>
</dbReference>